<dbReference type="AlphaFoldDB" id="A0A8H3Z2B1"/>
<sequence>MKSSSFLFVVAALVLPELSWAACKDAIGPALARCECNYDGKNAKGDTIRCAFYGTSYGSYHTRWLCSCANCPETYEGKALRDVDSISQPMYNGRHKCRDGE</sequence>
<name>A0A8H3Z2B1_VENIN</name>
<feature type="chain" id="PRO_5034214531" evidence="1">
    <location>
        <begin position="22"/>
        <end position="101"/>
    </location>
</feature>
<proteinExistence type="predicted"/>
<feature type="signal peptide" evidence="1">
    <location>
        <begin position="1"/>
        <end position="21"/>
    </location>
</feature>
<evidence type="ECO:0000313" key="2">
    <source>
        <dbReference type="EMBL" id="KAE9978117.1"/>
    </source>
</evidence>
<comment type="caution">
    <text evidence="2">The sequence shown here is derived from an EMBL/GenBank/DDBJ whole genome shotgun (WGS) entry which is preliminary data.</text>
</comment>
<evidence type="ECO:0000313" key="3">
    <source>
        <dbReference type="Proteomes" id="UP000447873"/>
    </source>
</evidence>
<keyword evidence="1" id="KW-0732">Signal</keyword>
<protein>
    <submittedName>
        <fullName evidence="2">Uncharacterized protein</fullName>
    </submittedName>
</protein>
<dbReference type="Proteomes" id="UP000447873">
    <property type="component" value="Unassembled WGS sequence"/>
</dbReference>
<dbReference type="EMBL" id="WNWS01000141">
    <property type="protein sequence ID" value="KAE9978117.1"/>
    <property type="molecule type" value="Genomic_DNA"/>
</dbReference>
<reference evidence="2 3" key="1">
    <citation type="submission" date="2018-12" db="EMBL/GenBank/DDBJ databases">
        <title>Venturia inaequalis Genome Resource.</title>
        <authorList>
            <person name="Lichtner F.J."/>
        </authorList>
    </citation>
    <scope>NUCLEOTIDE SEQUENCE [LARGE SCALE GENOMIC DNA]</scope>
    <source>
        <strain evidence="2 3">120213</strain>
    </source>
</reference>
<gene>
    <name evidence="2" type="ORF">EG328_001654</name>
</gene>
<organism evidence="2 3">
    <name type="scientific">Venturia inaequalis</name>
    <name type="common">Apple scab fungus</name>
    <dbReference type="NCBI Taxonomy" id="5025"/>
    <lineage>
        <taxon>Eukaryota</taxon>
        <taxon>Fungi</taxon>
        <taxon>Dikarya</taxon>
        <taxon>Ascomycota</taxon>
        <taxon>Pezizomycotina</taxon>
        <taxon>Dothideomycetes</taxon>
        <taxon>Pleosporomycetidae</taxon>
        <taxon>Venturiales</taxon>
        <taxon>Venturiaceae</taxon>
        <taxon>Venturia</taxon>
    </lineage>
</organism>
<evidence type="ECO:0000256" key="1">
    <source>
        <dbReference type="SAM" id="SignalP"/>
    </source>
</evidence>
<accession>A0A8H3Z2B1</accession>